<gene>
    <name evidence="2" type="ORF">DLM65_09655</name>
</gene>
<proteinExistence type="predicted"/>
<feature type="region of interest" description="Disordered" evidence="1">
    <location>
        <begin position="1"/>
        <end position="33"/>
    </location>
</feature>
<dbReference type="Proteomes" id="UP000248724">
    <property type="component" value="Unassembled WGS sequence"/>
</dbReference>
<name>A0A2W5Z3S4_9BACT</name>
<sequence>MAGQSAAASAKLDKANAPQWGPGHVAGQRTSSSAVYQNRVLGPQWGPGHVAGQSEALSTGVMPVVKPQWGPGHVAVSAAVIP</sequence>
<evidence type="ECO:0000313" key="2">
    <source>
        <dbReference type="EMBL" id="PZR79843.1"/>
    </source>
</evidence>
<feature type="compositionally biased region" description="Low complexity" evidence="1">
    <location>
        <begin position="1"/>
        <end position="10"/>
    </location>
</feature>
<comment type="caution">
    <text evidence="2">The sequence shown here is derived from an EMBL/GenBank/DDBJ whole genome shotgun (WGS) entry which is preliminary data.</text>
</comment>
<evidence type="ECO:0000256" key="1">
    <source>
        <dbReference type="SAM" id="MobiDB-lite"/>
    </source>
</evidence>
<reference evidence="2 3" key="1">
    <citation type="journal article" date="2017" name="Nature">
        <title>Atmospheric trace gases support primary production in Antarctic desert surface soil.</title>
        <authorList>
            <person name="Ji M."/>
            <person name="Greening C."/>
            <person name="Vanwonterghem I."/>
            <person name="Carere C.R."/>
            <person name="Bay S.K."/>
            <person name="Steen J.A."/>
            <person name="Montgomery K."/>
            <person name="Lines T."/>
            <person name="Beardall J."/>
            <person name="van Dorst J."/>
            <person name="Snape I."/>
            <person name="Stott M.B."/>
            <person name="Hugenholtz P."/>
            <person name="Ferrari B.C."/>
        </authorList>
    </citation>
    <scope>NUCLEOTIDE SEQUENCE [LARGE SCALE GENOMIC DNA]</scope>
    <source>
        <strain evidence="2">RRmetagenome_bin12</strain>
    </source>
</reference>
<accession>A0A2W5Z3S4</accession>
<dbReference type="EMBL" id="QHBU01000188">
    <property type="protein sequence ID" value="PZR79843.1"/>
    <property type="molecule type" value="Genomic_DNA"/>
</dbReference>
<evidence type="ECO:0000313" key="3">
    <source>
        <dbReference type="Proteomes" id="UP000248724"/>
    </source>
</evidence>
<protein>
    <submittedName>
        <fullName evidence="2">Uncharacterized protein</fullName>
    </submittedName>
</protein>
<organism evidence="2 3">
    <name type="scientific">Candidatus Aeolococcus gillhamiae</name>
    <dbReference type="NCBI Taxonomy" id="3127015"/>
    <lineage>
        <taxon>Bacteria</taxon>
        <taxon>Bacillati</taxon>
        <taxon>Candidatus Dormiibacterota</taxon>
        <taxon>Candidatus Dormibacteria</taxon>
        <taxon>Candidatus Aeolococcales</taxon>
        <taxon>Candidatus Aeolococcaceae</taxon>
        <taxon>Candidatus Aeolococcus</taxon>
    </lineage>
</organism>
<dbReference type="AlphaFoldDB" id="A0A2W5Z3S4"/>